<reference evidence="1 2" key="1">
    <citation type="journal article" date="2013" name="PLoS ONE">
        <title>Lactobacillus paracasei comparative genomics: towards species pan-genome definition and exploitation of diversity.</title>
        <authorList>
            <person name="Smokvina T."/>
            <person name="Wels M."/>
            <person name="Polka J."/>
            <person name="Chervaux C."/>
            <person name="Brisse S."/>
            <person name="Boekhorst J."/>
            <person name="van Hylckama Vlieg J.E."/>
            <person name="Siezen R.J."/>
        </authorList>
    </citation>
    <scope>NUCLEOTIDE SEQUENCE [LARGE SCALE GENOMIC DNA]</scope>
    <source>
        <strain evidence="1 2">Lpp126</strain>
    </source>
</reference>
<proteinExistence type="predicted"/>
<protein>
    <submittedName>
        <fullName evidence="1">Uncharacterized protein</fullName>
    </submittedName>
</protein>
<dbReference type="PATRIC" id="fig|1256206.3.peg.471"/>
<dbReference type="AlphaFoldDB" id="S2S472"/>
<evidence type="ECO:0000313" key="2">
    <source>
        <dbReference type="Proteomes" id="UP000014243"/>
    </source>
</evidence>
<organism evidence="1 2">
    <name type="scientific">Lacticaseibacillus paracasei subsp. paracasei Lpp126</name>
    <dbReference type="NCBI Taxonomy" id="1256206"/>
    <lineage>
        <taxon>Bacteria</taxon>
        <taxon>Bacillati</taxon>
        <taxon>Bacillota</taxon>
        <taxon>Bacilli</taxon>
        <taxon>Lactobacillales</taxon>
        <taxon>Lactobacillaceae</taxon>
        <taxon>Lacticaseibacillus</taxon>
    </lineage>
</organism>
<dbReference type="EMBL" id="ANKC01000182">
    <property type="protein sequence ID" value="EPC85167.1"/>
    <property type="molecule type" value="Genomic_DNA"/>
</dbReference>
<comment type="caution">
    <text evidence="1">The sequence shown here is derived from an EMBL/GenBank/DDBJ whole genome shotgun (WGS) entry which is preliminary data.</text>
</comment>
<dbReference type="Proteomes" id="UP000014243">
    <property type="component" value="Unassembled WGS sequence"/>
</dbReference>
<sequence>AMAPETTWLGEAVITVHPKETIAGETKAGQSISSQGQSAS</sequence>
<evidence type="ECO:0000313" key="1">
    <source>
        <dbReference type="EMBL" id="EPC85167.1"/>
    </source>
</evidence>
<name>S2S472_LACPA</name>
<accession>S2S472</accession>
<feature type="non-terminal residue" evidence="1">
    <location>
        <position position="1"/>
    </location>
</feature>
<gene>
    <name evidence="1" type="ORF">Lpp126_02917</name>
</gene>